<dbReference type="RefSeq" id="WP_122015543.1">
    <property type="nucleotide sequence ID" value="NZ_CP033169.1"/>
</dbReference>
<dbReference type="PRINTS" id="PR00337">
    <property type="entry name" value="LEUILEVALBP"/>
</dbReference>
<dbReference type="AlphaFoldDB" id="A0A3G2R8R6"/>
<keyword evidence="7" id="KW-1185">Reference proteome</keyword>
<name>A0A3G2R8R6_9FIRM</name>
<feature type="domain" description="Leucine-binding protein" evidence="5">
    <location>
        <begin position="30"/>
        <end position="365"/>
    </location>
</feature>
<reference evidence="6 7" key="1">
    <citation type="submission" date="2018-10" db="EMBL/GenBank/DDBJ databases">
        <authorList>
            <person name="Zhang X."/>
        </authorList>
    </citation>
    <scope>NUCLEOTIDE SEQUENCE [LARGE SCALE GENOMIC DNA]</scope>
    <source>
        <strain evidence="6 7">SK-G1</strain>
    </source>
</reference>
<keyword evidence="3" id="KW-0732">Signal</keyword>
<protein>
    <submittedName>
        <fullName evidence="6">ABC transporter substrate-binding protein</fullName>
    </submittedName>
</protein>
<proteinExistence type="inferred from homology"/>
<keyword evidence="2" id="KW-0813">Transport</keyword>
<dbReference type="InterPro" id="IPR028081">
    <property type="entry name" value="Leu-bd"/>
</dbReference>
<evidence type="ECO:0000256" key="2">
    <source>
        <dbReference type="ARBA" id="ARBA00022448"/>
    </source>
</evidence>
<accession>A0A3G2R8R6</accession>
<dbReference type="Gene3D" id="3.40.50.2300">
    <property type="match status" value="2"/>
</dbReference>
<dbReference type="InterPro" id="IPR051010">
    <property type="entry name" value="BCAA_transport"/>
</dbReference>
<evidence type="ECO:0000313" key="7">
    <source>
        <dbReference type="Proteomes" id="UP000280960"/>
    </source>
</evidence>
<dbReference type="Proteomes" id="UP000280960">
    <property type="component" value="Chromosome"/>
</dbReference>
<keyword evidence="4" id="KW-0029">Amino-acid transport</keyword>
<dbReference type="SUPFAM" id="SSF53822">
    <property type="entry name" value="Periplasmic binding protein-like I"/>
    <property type="match status" value="1"/>
</dbReference>
<comment type="similarity">
    <text evidence="1">Belongs to the leucine-binding protein family.</text>
</comment>
<dbReference type="InterPro" id="IPR000709">
    <property type="entry name" value="Leu_Ile_Val-bd"/>
</dbReference>
<organism evidence="6 7">
    <name type="scientific">Biomaibacter acetigenes</name>
    <dbReference type="NCBI Taxonomy" id="2316383"/>
    <lineage>
        <taxon>Bacteria</taxon>
        <taxon>Bacillati</taxon>
        <taxon>Bacillota</taxon>
        <taxon>Clostridia</taxon>
        <taxon>Thermosediminibacterales</taxon>
        <taxon>Tepidanaerobacteraceae</taxon>
        <taxon>Biomaibacter</taxon>
    </lineage>
</organism>
<dbReference type="PROSITE" id="PS51257">
    <property type="entry name" value="PROKAR_LIPOPROTEIN"/>
    <property type="match status" value="1"/>
</dbReference>
<dbReference type="KEGG" id="bacg:D2962_15775"/>
<dbReference type="PANTHER" id="PTHR30483">
    <property type="entry name" value="LEUCINE-SPECIFIC-BINDING PROTEIN"/>
    <property type="match status" value="1"/>
</dbReference>
<evidence type="ECO:0000256" key="1">
    <source>
        <dbReference type="ARBA" id="ARBA00010062"/>
    </source>
</evidence>
<dbReference type="InterPro" id="IPR028082">
    <property type="entry name" value="Peripla_BP_I"/>
</dbReference>
<evidence type="ECO:0000256" key="3">
    <source>
        <dbReference type="ARBA" id="ARBA00022729"/>
    </source>
</evidence>
<dbReference type="GO" id="GO:0006865">
    <property type="term" value="P:amino acid transport"/>
    <property type="evidence" value="ECO:0007669"/>
    <property type="project" value="UniProtKB-KW"/>
</dbReference>
<evidence type="ECO:0000256" key="4">
    <source>
        <dbReference type="ARBA" id="ARBA00022970"/>
    </source>
</evidence>
<dbReference type="PANTHER" id="PTHR30483:SF6">
    <property type="entry name" value="PERIPLASMIC BINDING PROTEIN OF ABC TRANSPORTER FOR NATURAL AMINO ACIDS"/>
    <property type="match status" value="1"/>
</dbReference>
<evidence type="ECO:0000313" key="6">
    <source>
        <dbReference type="EMBL" id="AYO31870.1"/>
    </source>
</evidence>
<dbReference type="Pfam" id="PF13458">
    <property type="entry name" value="Peripla_BP_6"/>
    <property type="match status" value="1"/>
</dbReference>
<sequence>MKKISLIVIGVLVISAFLAGCGGGNKEAESIKVGYLVHVTGDSALWGISEKNGAIIAQEEINEAGGVLGKKLDIMFYDGRGNSADSVNAVKKAVQQDKVVAMLGSNLSGPTIAVGPICASAKVPQVASFATNPRVTQDDNGNLKPWSFRLCFTDPYQGKLIADYAYDKLGKKNAAVLYDVTNDYSSGLTDFFVKRFEEKGGKVVSKLSFRTGDVDFRAQLSEIKQKNADILVLPNGYKEIALIAKQAKDLGMRDIVKISGDSGYSISLFEMAGEELDGNYYVIQHFAWDDPDVAPIKDKYEKKFNESPEVNAAMGYDMVYFIADAIKRAGKADGEAIRNAIEESKDVKLKHASITIDPKTHDPKNKAGIILKFEGNKAVFVDKFAPQD</sequence>
<gene>
    <name evidence="6" type="ORF">D2962_15775</name>
</gene>
<dbReference type="EMBL" id="CP033169">
    <property type="protein sequence ID" value="AYO31870.1"/>
    <property type="molecule type" value="Genomic_DNA"/>
</dbReference>
<dbReference type="CDD" id="cd06347">
    <property type="entry name" value="PBP1_ABC_LivK_ligand_binding-like"/>
    <property type="match status" value="1"/>
</dbReference>
<evidence type="ECO:0000259" key="5">
    <source>
        <dbReference type="Pfam" id="PF13458"/>
    </source>
</evidence>